<feature type="transmembrane region" description="Helical" evidence="9">
    <location>
        <begin position="130"/>
        <end position="149"/>
    </location>
</feature>
<dbReference type="InterPro" id="IPR036097">
    <property type="entry name" value="HisK_dim/P_sf"/>
</dbReference>
<dbReference type="OrthoDB" id="9785252at2"/>
<dbReference type="Pfam" id="PF25323">
    <property type="entry name" value="6TM_PilS"/>
    <property type="match status" value="1"/>
</dbReference>
<proteinExistence type="predicted"/>
<evidence type="ECO:0000256" key="2">
    <source>
        <dbReference type="ARBA" id="ARBA00004651"/>
    </source>
</evidence>
<evidence type="ECO:0000259" key="10">
    <source>
        <dbReference type="PROSITE" id="PS50109"/>
    </source>
</evidence>
<keyword evidence="6" id="KW-0547">Nucleotide-binding</keyword>
<dbReference type="CDD" id="cd00082">
    <property type="entry name" value="HisKA"/>
    <property type="match status" value="1"/>
</dbReference>
<comment type="subcellular location">
    <subcellularLocation>
        <location evidence="2">Cell membrane</location>
        <topology evidence="2">Multi-pass membrane protein</topology>
    </subcellularLocation>
</comment>
<evidence type="ECO:0000313" key="11">
    <source>
        <dbReference type="EMBL" id="PRZ49417.1"/>
    </source>
</evidence>
<evidence type="ECO:0000256" key="4">
    <source>
        <dbReference type="ARBA" id="ARBA00022475"/>
    </source>
</evidence>
<dbReference type="InterPro" id="IPR050980">
    <property type="entry name" value="2C_sensor_his_kinase"/>
</dbReference>
<organism evidence="11 12">
    <name type="scientific">Tritonibacter scottomollicae</name>
    <name type="common">Epibacterium scottomollicae</name>
    <dbReference type="NCBI Taxonomy" id="483013"/>
    <lineage>
        <taxon>Bacteria</taxon>
        <taxon>Pseudomonadati</taxon>
        <taxon>Pseudomonadota</taxon>
        <taxon>Alphaproteobacteria</taxon>
        <taxon>Rhodobacterales</taxon>
        <taxon>Paracoccaceae</taxon>
        <taxon>Tritonibacter</taxon>
    </lineage>
</organism>
<gene>
    <name evidence="11" type="ORF">CLV89_102159</name>
</gene>
<sequence>MSETTFGLMGGQERSHWIRLRTLIVLRWVAIIGQATAIIAAQTQYNLQLSVLPCYFAIGVSALANLVALIVFPENKRLSEFQNFLMVLFDLLQLCFLLYMTGGLNNPFALLVLGPVTISATVMGLRSTLIIGASAIFLVSLLVPLHIPLETAEGTILRMPSLFVFGHWCALVIAILFIGAYSYRISAEIRSMSDALAATQFALSREQKLTDLGGVVAAAAHELGTPLATIKLTSSELIEELDELPELQEDARLIREQADRCRDILRSMGRTGKDDLHLRQTPLSALMHEAAEPHFDRGKDIRFSEHPADEDALHQPSILRKPEIIHGLRNLVQNAVDFAQTTVWIELHWSADHITVRICDDGNGFPGHLLGRLGDPFMRRRSTHSDRSKRPGYEGMGLGLFIAKTLLERTGARLEFANARDVRISHNLAPSQNGALVVVTWPRRKIDAISGDTPVPAGKNVPLQF</sequence>
<dbReference type="NCBIfam" id="NF045988">
    <property type="entry name" value="HisKinRegBRhodob"/>
    <property type="match status" value="1"/>
</dbReference>
<evidence type="ECO:0000256" key="8">
    <source>
        <dbReference type="ARBA" id="ARBA00022840"/>
    </source>
</evidence>
<keyword evidence="8" id="KW-0067">ATP-binding</keyword>
<feature type="domain" description="Histidine kinase" evidence="10">
    <location>
        <begin position="218"/>
        <end position="445"/>
    </location>
</feature>
<dbReference type="SMART" id="SM00388">
    <property type="entry name" value="HisKA"/>
    <property type="match status" value="1"/>
</dbReference>
<feature type="transmembrane region" description="Helical" evidence="9">
    <location>
        <begin position="84"/>
        <end position="102"/>
    </location>
</feature>
<dbReference type="Pfam" id="PF02518">
    <property type="entry name" value="HATPase_c"/>
    <property type="match status" value="1"/>
</dbReference>
<evidence type="ECO:0000256" key="5">
    <source>
        <dbReference type="ARBA" id="ARBA00022679"/>
    </source>
</evidence>
<reference evidence="11 12" key="1">
    <citation type="submission" date="2018-03" db="EMBL/GenBank/DDBJ databases">
        <title>Genomic Encyclopedia of Archaeal and Bacterial Type Strains, Phase II (KMG-II): from individual species to whole genera.</title>
        <authorList>
            <person name="Goeker M."/>
        </authorList>
    </citation>
    <scope>NUCLEOTIDE SEQUENCE [LARGE SCALE GENOMIC DNA]</scope>
    <source>
        <strain evidence="11 12">DSM 25328</strain>
    </source>
</reference>
<accession>A0A2T1ALK8</accession>
<comment type="caution">
    <text evidence="11">The sequence shown here is derived from an EMBL/GenBank/DDBJ whole genome shotgun (WGS) entry which is preliminary data.</text>
</comment>
<dbReference type="Proteomes" id="UP000237718">
    <property type="component" value="Unassembled WGS sequence"/>
</dbReference>
<dbReference type="InterPro" id="IPR047770">
    <property type="entry name" value="RegB"/>
</dbReference>
<dbReference type="SUPFAM" id="SSF55874">
    <property type="entry name" value="ATPase domain of HSP90 chaperone/DNA topoisomerase II/histidine kinase"/>
    <property type="match status" value="1"/>
</dbReference>
<keyword evidence="9" id="KW-0472">Membrane</keyword>
<dbReference type="SUPFAM" id="SSF47384">
    <property type="entry name" value="Homodimeric domain of signal transducing histidine kinase"/>
    <property type="match status" value="1"/>
</dbReference>
<dbReference type="RefSeq" id="WP_106162486.1">
    <property type="nucleotide sequence ID" value="NZ_JBLWXK010000003.1"/>
</dbReference>
<evidence type="ECO:0000256" key="3">
    <source>
        <dbReference type="ARBA" id="ARBA00012438"/>
    </source>
</evidence>
<keyword evidence="5" id="KW-0808">Transferase</keyword>
<dbReference type="InterPro" id="IPR005467">
    <property type="entry name" value="His_kinase_dom"/>
</dbReference>
<dbReference type="Gene3D" id="3.30.565.10">
    <property type="entry name" value="Histidine kinase-like ATPase, C-terminal domain"/>
    <property type="match status" value="1"/>
</dbReference>
<protein>
    <recommendedName>
        <fullName evidence="3">histidine kinase</fullName>
        <ecNumber evidence="3">2.7.13.3</ecNumber>
    </recommendedName>
</protein>
<evidence type="ECO:0000256" key="7">
    <source>
        <dbReference type="ARBA" id="ARBA00022777"/>
    </source>
</evidence>
<dbReference type="PANTHER" id="PTHR44936">
    <property type="entry name" value="SENSOR PROTEIN CREC"/>
    <property type="match status" value="1"/>
</dbReference>
<evidence type="ECO:0000313" key="12">
    <source>
        <dbReference type="Proteomes" id="UP000237718"/>
    </source>
</evidence>
<dbReference type="EC" id="2.7.13.3" evidence="3"/>
<keyword evidence="7 11" id="KW-0418">Kinase</keyword>
<comment type="catalytic activity">
    <reaction evidence="1">
        <text>ATP + protein L-histidine = ADP + protein N-phospho-L-histidine.</text>
        <dbReference type="EC" id="2.7.13.3"/>
    </reaction>
</comment>
<keyword evidence="9" id="KW-1133">Transmembrane helix</keyword>
<dbReference type="Pfam" id="PF00512">
    <property type="entry name" value="HisKA"/>
    <property type="match status" value="1"/>
</dbReference>
<evidence type="ECO:0000256" key="9">
    <source>
        <dbReference type="SAM" id="Phobius"/>
    </source>
</evidence>
<dbReference type="NCBIfam" id="NF033792">
    <property type="entry name" value="ActS_PrrB_HisK"/>
    <property type="match status" value="1"/>
</dbReference>
<feature type="transmembrane region" description="Helical" evidence="9">
    <location>
        <begin position="20"/>
        <end position="41"/>
    </location>
</feature>
<dbReference type="PROSITE" id="PS50109">
    <property type="entry name" value="HIS_KIN"/>
    <property type="match status" value="1"/>
</dbReference>
<dbReference type="InterPro" id="IPR003661">
    <property type="entry name" value="HisK_dim/P_dom"/>
</dbReference>
<evidence type="ECO:0000256" key="1">
    <source>
        <dbReference type="ARBA" id="ARBA00000085"/>
    </source>
</evidence>
<dbReference type="InterPro" id="IPR036890">
    <property type="entry name" value="HATPase_C_sf"/>
</dbReference>
<dbReference type="SMART" id="SM00387">
    <property type="entry name" value="HATPase_c"/>
    <property type="match status" value="1"/>
</dbReference>
<dbReference type="InterPro" id="IPR003594">
    <property type="entry name" value="HATPase_dom"/>
</dbReference>
<keyword evidence="9" id="KW-0812">Transmembrane</keyword>
<name>A0A2T1ALK8_TRISK</name>
<evidence type="ECO:0000256" key="6">
    <source>
        <dbReference type="ARBA" id="ARBA00022741"/>
    </source>
</evidence>
<feature type="transmembrane region" description="Helical" evidence="9">
    <location>
        <begin position="161"/>
        <end position="183"/>
    </location>
</feature>
<dbReference type="Gene3D" id="1.10.287.130">
    <property type="match status" value="1"/>
</dbReference>
<dbReference type="AlphaFoldDB" id="A0A2T1ALK8"/>
<dbReference type="GO" id="GO:0005524">
    <property type="term" value="F:ATP binding"/>
    <property type="evidence" value="ECO:0007669"/>
    <property type="project" value="UniProtKB-KW"/>
</dbReference>
<dbReference type="GO" id="GO:0005886">
    <property type="term" value="C:plasma membrane"/>
    <property type="evidence" value="ECO:0007669"/>
    <property type="project" value="UniProtKB-SubCell"/>
</dbReference>
<dbReference type="EMBL" id="PVUF01000002">
    <property type="protein sequence ID" value="PRZ49417.1"/>
    <property type="molecule type" value="Genomic_DNA"/>
</dbReference>
<feature type="transmembrane region" description="Helical" evidence="9">
    <location>
        <begin position="47"/>
        <end position="72"/>
    </location>
</feature>
<dbReference type="GO" id="GO:0000155">
    <property type="term" value="F:phosphorelay sensor kinase activity"/>
    <property type="evidence" value="ECO:0007669"/>
    <property type="project" value="InterPro"/>
</dbReference>
<dbReference type="PANTHER" id="PTHR44936:SF10">
    <property type="entry name" value="SENSOR PROTEIN RSTB"/>
    <property type="match status" value="1"/>
</dbReference>
<keyword evidence="4" id="KW-1003">Cell membrane</keyword>